<dbReference type="AlphaFoldDB" id="A0A5S3XKX1"/>
<feature type="transmembrane region" description="Helical" evidence="1">
    <location>
        <begin position="6"/>
        <end position="25"/>
    </location>
</feature>
<evidence type="ECO:0000313" key="5">
    <source>
        <dbReference type="Proteomes" id="UP000307706"/>
    </source>
</evidence>
<dbReference type="Pfam" id="PF06197">
    <property type="entry name" value="DUF998"/>
    <property type="match status" value="1"/>
</dbReference>
<organism evidence="3 5">
    <name type="scientific">Pseudoalteromonas citrea</name>
    <dbReference type="NCBI Taxonomy" id="43655"/>
    <lineage>
        <taxon>Bacteria</taxon>
        <taxon>Pseudomonadati</taxon>
        <taxon>Pseudomonadota</taxon>
        <taxon>Gammaproteobacteria</taxon>
        <taxon>Alteromonadales</taxon>
        <taxon>Pseudoalteromonadaceae</taxon>
        <taxon>Pseudoalteromonas</taxon>
    </lineage>
</organism>
<evidence type="ECO:0000256" key="1">
    <source>
        <dbReference type="SAM" id="Phobius"/>
    </source>
</evidence>
<accession>A0A5S3XKX1</accession>
<gene>
    <name evidence="3" type="ORF">CWB96_20260</name>
    <name evidence="2" type="ORF">CWB97_18385</name>
</gene>
<protein>
    <submittedName>
        <fullName evidence="3">DUF998 domain-containing protein</fullName>
    </submittedName>
</protein>
<feature type="transmembrane region" description="Helical" evidence="1">
    <location>
        <begin position="152"/>
        <end position="172"/>
    </location>
</feature>
<keyword evidence="1" id="KW-0812">Transmembrane</keyword>
<proteinExistence type="predicted"/>
<keyword evidence="4" id="KW-1185">Reference proteome</keyword>
<dbReference type="RefSeq" id="WP_138598121.1">
    <property type="nucleotide sequence ID" value="NZ_PNCK01000077.1"/>
</dbReference>
<dbReference type="EMBL" id="PNCL01000139">
    <property type="protein sequence ID" value="TMP53917.1"/>
    <property type="molecule type" value="Genomic_DNA"/>
</dbReference>
<sequence length="201" mass="22231">MLETVAALSGLIAMVWLIIGVYIASRYYPNYDHAKQFCSELGASGSPTEKLSPRINNYPLGLLFCLFGGYIISLEWSSYLVNLSGLCIVIHGIGTWVAGYFPMDADPYTTTPTRECEIHSWAGFIMLLALLVAPILISVTPTGEVISVAFRLFSFLSAVLACVFLFMLARAFKQKRSAGLHQRVSYGIQLLWLSVFSMLLL</sequence>
<reference evidence="4 5" key="2">
    <citation type="submission" date="2019-06" db="EMBL/GenBank/DDBJ databases">
        <title>Co-occurence of chitin degradation, pigmentation and bioactivity in marine Pseudoalteromonas.</title>
        <authorList>
            <person name="Sonnenschein E.C."/>
            <person name="Bech P.K."/>
        </authorList>
    </citation>
    <scope>NUCLEOTIDE SEQUENCE [LARGE SCALE GENOMIC DNA]</scope>
    <source>
        <strain evidence="5">S2231</strain>
        <strain evidence="2 4">S2233</strain>
    </source>
</reference>
<keyword evidence="1" id="KW-0472">Membrane</keyword>
<dbReference type="Proteomes" id="UP000307706">
    <property type="component" value="Unassembled WGS sequence"/>
</dbReference>
<dbReference type="EMBL" id="PNCK01000077">
    <property type="protein sequence ID" value="TMP40450.1"/>
    <property type="molecule type" value="Genomic_DNA"/>
</dbReference>
<feature type="transmembrane region" description="Helical" evidence="1">
    <location>
        <begin position="121"/>
        <end position="140"/>
    </location>
</feature>
<evidence type="ECO:0000313" key="2">
    <source>
        <dbReference type="EMBL" id="TMP40450.1"/>
    </source>
</evidence>
<dbReference type="InterPro" id="IPR009339">
    <property type="entry name" value="DUF998"/>
</dbReference>
<name>A0A5S3XKX1_9GAMM</name>
<feature type="transmembrane region" description="Helical" evidence="1">
    <location>
        <begin position="55"/>
        <end position="73"/>
    </location>
</feature>
<feature type="transmembrane region" description="Helical" evidence="1">
    <location>
        <begin position="79"/>
        <end position="101"/>
    </location>
</feature>
<keyword evidence="1" id="KW-1133">Transmembrane helix</keyword>
<evidence type="ECO:0000313" key="3">
    <source>
        <dbReference type="EMBL" id="TMP53917.1"/>
    </source>
</evidence>
<reference evidence="3" key="3">
    <citation type="submission" date="2019-09" db="EMBL/GenBank/DDBJ databases">
        <title>Co-occurence of chitin degradation, pigmentation and bioactivity in marine Pseudoalteromonas.</title>
        <authorList>
            <person name="Sonnenschein E.C."/>
            <person name="Bech P.K."/>
        </authorList>
    </citation>
    <scope>NUCLEOTIDE SEQUENCE</scope>
    <source>
        <strain evidence="3">S2231</strain>
    </source>
</reference>
<dbReference type="OrthoDB" id="679392at2"/>
<dbReference type="Proteomes" id="UP000305730">
    <property type="component" value="Unassembled WGS sequence"/>
</dbReference>
<reference evidence="4 5" key="1">
    <citation type="submission" date="2017-12" db="EMBL/GenBank/DDBJ databases">
        <authorList>
            <person name="Paulsen S."/>
            <person name="Gram L.K."/>
        </authorList>
    </citation>
    <scope>NUCLEOTIDE SEQUENCE [LARGE SCALE GENOMIC DNA]</scope>
    <source>
        <strain evidence="3 5">S2231</strain>
        <strain evidence="2 4">S2233</strain>
    </source>
</reference>
<evidence type="ECO:0000313" key="4">
    <source>
        <dbReference type="Proteomes" id="UP000305730"/>
    </source>
</evidence>
<comment type="caution">
    <text evidence="3">The sequence shown here is derived from an EMBL/GenBank/DDBJ whole genome shotgun (WGS) entry which is preliminary data.</text>
</comment>